<dbReference type="Proteomes" id="UP000186817">
    <property type="component" value="Unassembled WGS sequence"/>
</dbReference>
<name>A0A1Q9F4L2_SYMMI</name>
<keyword evidence="2" id="KW-1185">Reference proteome</keyword>
<evidence type="ECO:0000313" key="2">
    <source>
        <dbReference type="Proteomes" id="UP000186817"/>
    </source>
</evidence>
<protein>
    <submittedName>
        <fullName evidence="1">Uncharacterized protein</fullName>
    </submittedName>
</protein>
<dbReference type="EMBL" id="LSRX01000013">
    <property type="protein sequence ID" value="OLQ14623.1"/>
    <property type="molecule type" value="Genomic_DNA"/>
</dbReference>
<comment type="caution">
    <text evidence="1">The sequence shown here is derived from an EMBL/GenBank/DDBJ whole genome shotgun (WGS) entry which is preliminary data.</text>
</comment>
<accession>A0A1Q9F4L2</accession>
<sequence length="71" mass="7950">MPRCRLWQSAEGICRLVAQAIDSGLYFPPGPDYWKKAFGTWDGLMMPWCPGLCFQRAVAVWAPISCISTTP</sequence>
<gene>
    <name evidence="1" type="ORF">AK812_SmicGene1225</name>
</gene>
<reference evidence="1 2" key="1">
    <citation type="submission" date="2016-02" db="EMBL/GenBank/DDBJ databases">
        <title>Genome analysis of coral dinoflagellate symbionts highlights evolutionary adaptations to a symbiotic lifestyle.</title>
        <authorList>
            <person name="Aranda M."/>
            <person name="Li Y."/>
            <person name="Liew Y.J."/>
            <person name="Baumgarten S."/>
            <person name="Simakov O."/>
            <person name="Wilson M."/>
            <person name="Piel J."/>
            <person name="Ashoor H."/>
            <person name="Bougouffa S."/>
            <person name="Bajic V.B."/>
            <person name="Ryu T."/>
            <person name="Ravasi T."/>
            <person name="Bayer T."/>
            <person name="Micklem G."/>
            <person name="Kim H."/>
            <person name="Bhak J."/>
            <person name="Lajeunesse T.C."/>
            <person name="Voolstra C.R."/>
        </authorList>
    </citation>
    <scope>NUCLEOTIDE SEQUENCE [LARGE SCALE GENOMIC DNA]</scope>
    <source>
        <strain evidence="1 2">CCMP2467</strain>
    </source>
</reference>
<proteinExistence type="predicted"/>
<organism evidence="1 2">
    <name type="scientific">Symbiodinium microadriaticum</name>
    <name type="common">Dinoflagellate</name>
    <name type="synonym">Zooxanthella microadriatica</name>
    <dbReference type="NCBI Taxonomy" id="2951"/>
    <lineage>
        <taxon>Eukaryota</taxon>
        <taxon>Sar</taxon>
        <taxon>Alveolata</taxon>
        <taxon>Dinophyceae</taxon>
        <taxon>Suessiales</taxon>
        <taxon>Symbiodiniaceae</taxon>
        <taxon>Symbiodinium</taxon>
    </lineage>
</organism>
<dbReference type="OrthoDB" id="10457096at2759"/>
<evidence type="ECO:0000313" key="1">
    <source>
        <dbReference type="EMBL" id="OLQ14623.1"/>
    </source>
</evidence>
<dbReference type="AlphaFoldDB" id="A0A1Q9F4L2"/>